<evidence type="ECO:0000256" key="1">
    <source>
        <dbReference type="ARBA" id="ARBA00009156"/>
    </source>
</evidence>
<evidence type="ECO:0000259" key="5">
    <source>
        <dbReference type="Pfam" id="PF00370"/>
    </source>
</evidence>
<feature type="domain" description="Carbohydrate kinase FGGY N-terminal" evidence="5">
    <location>
        <begin position="162"/>
        <end position="333"/>
    </location>
</feature>
<dbReference type="PANTHER" id="PTHR10196">
    <property type="entry name" value="SUGAR KINASE"/>
    <property type="match status" value="1"/>
</dbReference>
<evidence type="ECO:0000256" key="3">
    <source>
        <dbReference type="ARBA" id="ARBA00022777"/>
    </source>
</evidence>
<keyword evidence="4" id="KW-0859">Xylose metabolism</keyword>
<reference evidence="6 7" key="1">
    <citation type="journal article" date="2015" name="Sci. Rep.">
        <title>Genome of the facultative scuticociliatosis pathogen Pseudocohnilembus persalinus provides insight into its virulence through horizontal gene transfer.</title>
        <authorList>
            <person name="Xiong J."/>
            <person name="Wang G."/>
            <person name="Cheng J."/>
            <person name="Tian M."/>
            <person name="Pan X."/>
            <person name="Warren A."/>
            <person name="Jiang C."/>
            <person name="Yuan D."/>
            <person name="Miao W."/>
        </authorList>
    </citation>
    <scope>NUCLEOTIDE SEQUENCE [LARGE SCALE GENOMIC DNA]</scope>
    <source>
        <strain evidence="6">36N120E</strain>
    </source>
</reference>
<dbReference type="Gene3D" id="3.30.420.40">
    <property type="match status" value="2"/>
</dbReference>
<comment type="caution">
    <text evidence="6">The sequence shown here is derived from an EMBL/GenBank/DDBJ whole genome shotgun (WGS) entry which is preliminary data.</text>
</comment>
<keyword evidence="7" id="KW-1185">Reference proteome</keyword>
<organism evidence="6 7">
    <name type="scientific">Pseudocohnilembus persalinus</name>
    <name type="common">Ciliate</name>
    <dbReference type="NCBI Taxonomy" id="266149"/>
    <lineage>
        <taxon>Eukaryota</taxon>
        <taxon>Sar</taxon>
        <taxon>Alveolata</taxon>
        <taxon>Ciliophora</taxon>
        <taxon>Intramacronucleata</taxon>
        <taxon>Oligohymenophorea</taxon>
        <taxon>Scuticociliatia</taxon>
        <taxon>Philasterida</taxon>
        <taxon>Pseudocohnilembidae</taxon>
        <taxon>Pseudocohnilembus</taxon>
    </lineage>
</organism>
<dbReference type="InterPro" id="IPR018484">
    <property type="entry name" value="FGGY_N"/>
</dbReference>
<evidence type="ECO:0000313" key="6">
    <source>
        <dbReference type="EMBL" id="KRX07026.1"/>
    </source>
</evidence>
<dbReference type="AlphaFoldDB" id="A0A0V0QXR8"/>
<name>A0A0V0QXR8_PSEPJ</name>
<dbReference type="InterPro" id="IPR043129">
    <property type="entry name" value="ATPase_NBD"/>
</dbReference>
<comment type="catalytic activity">
    <reaction evidence="4">
        <text>D-xylulose + ATP = D-xylulose 5-phosphate + ADP + H(+)</text>
        <dbReference type="Rhea" id="RHEA:10964"/>
        <dbReference type="ChEBI" id="CHEBI:15378"/>
        <dbReference type="ChEBI" id="CHEBI:17140"/>
        <dbReference type="ChEBI" id="CHEBI:30616"/>
        <dbReference type="ChEBI" id="CHEBI:57737"/>
        <dbReference type="ChEBI" id="CHEBI:456216"/>
        <dbReference type="EC" id="2.7.1.17"/>
    </reaction>
</comment>
<dbReference type="InterPro" id="IPR042024">
    <property type="entry name" value="D-XK_euk"/>
</dbReference>
<dbReference type="PANTHER" id="PTHR10196:SF57">
    <property type="entry name" value="XYLULOSE KINASE"/>
    <property type="match status" value="1"/>
</dbReference>
<keyword evidence="4" id="KW-0547">Nucleotide-binding</keyword>
<evidence type="ECO:0000256" key="4">
    <source>
        <dbReference type="RuleBase" id="RU367058"/>
    </source>
</evidence>
<keyword evidence="4" id="KW-0119">Carbohydrate metabolism</keyword>
<dbReference type="Proteomes" id="UP000054937">
    <property type="component" value="Unassembled WGS sequence"/>
</dbReference>
<gene>
    <name evidence="6" type="ORF">PPERSA_07189</name>
</gene>
<dbReference type="SUPFAM" id="SSF53067">
    <property type="entry name" value="Actin-like ATPase domain"/>
    <property type="match status" value="2"/>
</dbReference>
<keyword evidence="2 4" id="KW-0808">Transferase</keyword>
<accession>A0A0V0QXR8</accession>
<dbReference type="OMA" id="NSCALGG"/>
<keyword evidence="3 4" id="KW-0418">Kinase</keyword>
<proteinExistence type="inferred from homology"/>
<dbReference type="CDD" id="cd07776">
    <property type="entry name" value="ASKHA_NBD_FGGY_SpXK-like"/>
    <property type="match status" value="1"/>
</dbReference>
<dbReference type="GO" id="GO:0005829">
    <property type="term" value="C:cytosol"/>
    <property type="evidence" value="ECO:0007669"/>
    <property type="project" value="TreeGrafter"/>
</dbReference>
<dbReference type="GO" id="GO:0004856">
    <property type="term" value="F:D-xylulokinase activity"/>
    <property type="evidence" value="ECO:0007669"/>
    <property type="project" value="UniProtKB-UniRule"/>
</dbReference>
<evidence type="ECO:0000313" key="7">
    <source>
        <dbReference type="Proteomes" id="UP000054937"/>
    </source>
</evidence>
<keyword evidence="4" id="KW-0067">ATP-binding</keyword>
<dbReference type="InParanoid" id="A0A0V0QXR8"/>
<dbReference type="GO" id="GO:0042732">
    <property type="term" value="P:D-xylose metabolic process"/>
    <property type="evidence" value="ECO:0007669"/>
    <property type="project" value="UniProtKB-UniRule"/>
</dbReference>
<comment type="similarity">
    <text evidence="1 4">Belongs to the FGGY kinase family.</text>
</comment>
<dbReference type="Pfam" id="PF00370">
    <property type="entry name" value="FGGY_N"/>
    <property type="match status" value="1"/>
</dbReference>
<dbReference type="EMBL" id="LDAU01000090">
    <property type="protein sequence ID" value="KRX07026.1"/>
    <property type="molecule type" value="Genomic_DNA"/>
</dbReference>
<sequence>MSENTDYKSLIQKLLKIQKPGQKYAMSIEISTQSLKILITDIFDLSIIYNDQLNFEQNFKKKYDLQPGGININPENTNEITQNAYMFIEAIDTVLEKTQLVLSQKMKKNNQDIINNIICISFCGQQHGQIYYRHNFQKILQNLDSKYSLLDHFQDNYAFSVDQCPIWMDCSTTEQCKQLEKQIGKKKLIEKTGSKAYERFSGNQIAKIIQNRPNIYESTENISLISSFLGEIFTGNYAPIDLSDASGMNLLNLHSLQYDDEILEKIVNLQNQCNGKDDIMLKKEDLLNKLGPGLIQSDLFLGKISNYMQNRFGFNQECMVFQGAGDNPSSLIGLGLFEEGKIAISLGSSDTVIGPINYKNIKPQEKGHIMVHPGLNLHGQIQYFFMICTKNGGIVREMYKNKLQNATWENFNKILEEKLEDVSFNNNQKLGIFFKYPEIIPEVKVENLEALIDFENYNEIENIDDYIKKNLKEINYNEKETLKDQNIIRYLVEGKIMSLKINSQSFGINNFKQVIVTGGASQNPQILQIIADVFQADVYCLKNEFIQQNSALFGGALRAIQGIIKLKSKQANLYEKIKEKVQFVYLFQNFFKENQVLKNKPNLEKSKWFRKMEDKYQKLEKYLEQKYIY</sequence>
<dbReference type="GO" id="GO:0005524">
    <property type="term" value="F:ATP binding"/>
    <property type="evidence" value="ECO:0007669"/>
    <property type="project" value="UniProtKB-KW"/>
</dbReference>
<dbReference type="OrthoDB" id="1728974at2759"/>
<dbReference type="GO" id="GO:0005997">
    <property type="term" value="P:xylulose metabolic process"/>
    <property type="evidence" value="ECO:0007669"/>
    <property type="project" value="TreeGrafter"/>
</dbReference>
<dbReference type="EC" id="2.7.1.17" evidence="4"/>
<evidence type="ECO:0000256" key="2">
    <source>
        <dbReference type="ARBA" id="ARBA00022679"/>
    </source>
</evidence>
<protein>
    <recommendedName>
        <fullName evidence="4">Xylulose kinase</fullName>
        <ecNumber evidence="4">2.7.1.17</ecNumber>
    </recommendedName>
</protein>